<dbReference type="InterPro" id="IPR043129">
    <property type="entry name" value="ATPase_NBD"/>
</dbReference>
<keyword evidence="6 8" id="KW-0012">Acyltransferase</keyword>
<feature type="binding site" evidence="8">
    <location>
        <position position="177"/>
    </location>
    <ligand>
        <name>substrate</name>
    </ligand>
</feature>
<evidence type="ECO:0000259" key="9">
    <source>
        <dbReference type="Pfam" id="PF00814"/>
    </source>
</evidence>
<dbReference type="AlphaFoldDB" id="A0A2D6M0K2"/>
<dbReference type="Gene3D" id="3.30.420.40">
    <property type="match status" value="2"/>
</dbReference>
<feature type="binding site" evidence="8">
    <location>
        <position position="132"/>
    </location>
    <ligand>
        <name>Fe cation</name>
        <dbReference type="ChEBI" id="CHEBI:24875"/>
    </ligand>
</feature>
<dbReference type="GO" id="GO:0005506">
    <property type="term" value="F:iron ion binding"/>
    <property type="evidence" value="ECO:0007669"/>
    <property type="project" value="UniProtKB-UniRule"/>
</dbReference>
<dbReference type="NCBIfam" id="NF007174">
    <property type="entry name" value="PRK09605.1"/>
    <property type="match status" value="1"/>
</dbReference>
<comment type="subcellular location">
    <subcellularLocation>
        <location evidence="8">Cytoplasm</location>
    </subcellularLocation>
</comment>
<feature type="domain" description="Gcp-like" evidence="9">
    <location>
        <begin position="27"/>
        <end position="295"/>
    </location>
</feature>
<accession>A0A2D6M0K2</accession>
<evidence type="ECO:0000256" key="3">
    <source>
        <dbReference type="ARBA" id="ARBA00022694"/>
    </source>
</evidence>
<evidence type="ECO:0000313" key="11">
    <source>
        <dbReference type="Proteomes" id="UP000226592"/>
    </source>
</evidence>
<gene>
    <name evidence="8" type="primary">kae1</name>
    <name evidence="10" type="ORF">CL943_01410</name>
</gene>
<dbReference type="NCBIfam" id="TIGR03722">
    <property type="entry name" value="arch_KAE1"/>
    <property type="match status" value="1"/>
</dbReference>
<dbReference type="InterPro" id="IPR000905">
    <property type="entry name" value="Gcp-like_dom"/>
</dbReference>
<dbReference type="HAMAP" id="MF_01446">
    <property type="entry name" value="Kae1"/>
    <property type="match status" value="1"/>
</dbReference>
<feature type="binding site" evidence="8">
    <location>
        <position position="288"/>
    </location>
    <ligand>
        <name>Fe cation</name>
        <dbReference type="ChEBI" id="CHEBI:24875"/>
    </ligand>
</feature>
<evidence type="ECO:0000313" key="10">
    <source>
        <dbReference type="EMBL" id="MAG21950.1"/>
    </source>
</evidence>
<feature type="binding site" evidence="8">
    <location>
        <position position="115"/>
    </location>
    <ligand>
        <name>Fe cation</name>
        <dbReference type="ChEBI" id="CHEBI:24875"/>
    </ligand>
</feature>
<keyword evidence="4 8" id="KW-0479">Metal-binding</keyword>
<feature type="binding site" evidence="8">
    <location>
        <begin position="132"/>
        <end position="136"/>
    </location>
    <ligand>
        <name>substrate</name>
    </ligand>
</feature>
<feature type="binding site" evidence="8">
    <location>
        <position position="260"/>
    </location>
    <ligand>
        <name>substrate</name>
    </ligand>
</feature>
<keyword evidence="3 8" id="KW-0819">tRNA processing</keyword>
<protein>
    <recommendedName>
        <fullName evidence="8">tRNA N6-adenosine threonylcarbamoyltransferase</fullName>
        <ecNumber evidence="8">2.3.1.234</ecNumber>
    </recommendedName>
    <alternativeName>
        <fullName evidence="8">N6-L-threonylcarbamoyladenine synthase</fullName>
        <shortName evidence="8">t(6)A synthase</shortName>
    </alternativeName>
    <alternativeName>
        <fullName evidence="8">t(6)A37 threonylcarbamoyladenosine biosynthesis protein Kae1</fullName>
    </alternativeName>
    <alternativeName>
        <fullName evidence="8">tRNA threonylcarbamoyladenosine biosynthesis protein Kae1</fullName>
    </alternativeName>
</protein>
<sequence length="328" mass="35299">MICLGIESTAHTFGVGIVSDKNDKCEILANEKNSFTTDAGGIRPRDAADSHVQNAASVVKSALEKAGVSWSDVDLISFSQGPGIGQCLQVGAAVARALSLEHKKTLIGVNHCIAHIEIGKNLTGAKDPIVCYASGANTQIIGFELGKYRVYGETLDIGIGNLLDSFGRALGLGFPAGPKIDEMYFKAKNYVKLPYSVKGMDLVFSGLQTAAEQKIGNVDRTDLAYSLMHNAFAMLTEVTERAMAHTEKQELVITGGVAASKALREMMGKMCEEREAKMFVPPVPVCVDNAAMIAWLGIVMHKAGNKTKISESFVMPKQRTDDIEVNWL</sequence>
<name>A0A2D6M0K2_9ARCH</name>
<comment type="function">
    <text evidence="8">Required for the formation of a threonylcarbamoyl group on adenosine at position 37 (t(6)A37) in tRNAs that read codons beginning with adenine. Is probably involved in the transfer of the threonylcarbamoyl moiety of threonylcarbamoyl-AMP (TC-AMP) to the N6 group of A37.</text>
</comment>
<dbReference type="Pfam" id="PF00814">
    <property type="entry name" value="TsaD"/>
    <property type="match status" value="1"/>
</dbReference>
<dbReference type="GO" id="GO:0002949">
    <property type="term" value="P:tRNA threonylcarbamoyladenosine modification"/>
    <property type="evidence" value="ECO:0007669"/>
    <property type="project" value="UniProtKB-UniRule"/>
</dbReference>
<evidence type="ECO:0000256" key="8">
    <source>
        <dbReference type="HAMAP-Rule" id="MF_01446"/>
    </source>
</evidence>
<dbReference type="FunFam" id="3.30.420.40:FF:000037">
    <property type="entry name" value="Probable tRNA N6-adenosine threonylcarbamoyltransferase"/>
    <property type="match status" value="1"/>
</dbReference>
<evidence type="ECO:0000256" key="5">
    <source>
        <dbReference type="ARBA" id="ARBA00023004"/>
    </source>
</evidence>
<dbReference type="InterPro" id="IPR034680">
    <property type="entry name" value="Kae1_archaea_euk"/>
</dbReference>
<keyword evidence="2 8" id="KW-0808">Transferase</keyword>
<dbReference type="EC" id="2.3.1.234" evidence="8"/>
<dbReference type="PANTHER" id="PTHR11735">
    <property type="entry name" value="TRNA N6-ADENOSINE THREONYLCARBAMOYLTRANSFERASE"/>
    <property type="match status" value="1"/>
</dbReference>
<keyword evidence="5 8" id="KW-0408">Iron</keyword>
<reference evidence="11" key="1">
    <citation type="submission" date="2017-09" db="EMBL/GenBank/DDBJ databases">
        <title>The Reconstruction of 2,631 Draft Metagenome-Assembled Genomes from the Global Oceans.</title>
        <authorList>
            <person name="Tully B.J."/>
            <person name="Graham E.D."/>
            <person name="Heidelberg J.F."/>
        </authorList>
    </citation>
    <scope>NUCLEOTIDE SEQUENCE [LARGE SCALE GENOMIC DNA]</scope>
</reference>
<evidence type="ECO:0000256" key="7">
    <source>
        <dbReference type="ARBA" id="ARBA00048117"/>
    </source>
</evidence>
<proteinExistence type="inferred from homology"/>
<dbReference type="GO" id="GO:0000408">
    <property type="term" value="C:EKC/KEOPS complex"/>
    <property type="evidence" value="ECO:0007669"/>
    <property type="project" value="InterPro"/>
</dbReference>
<dbReference type="GO" id="GO:0005737">
    <property type="term" value="C:cytoplasm"/>
    <property type="evidence" value="ECO:0007669"/>
    <property type="project" value="UniProtKB-SubCell"/>
</dbReference>
<dbReference type="GO" id="GO:0061711">
    <property type="term" value="F:tRNA N(6)-L-threonylcarbamoyladenine synthase activity"/>
    <property type="evidence" value="ECO:0007669"/>
    <property type="project" value="UniProtKB-EC"/>
</dbReference>
<comment type="similarity">
    <text evidence="8">Belongs to the KAE1 / TsaD family.</text>
</comment>
<feature type="binding site" evidence="8">
    <location>
        <position position="111"/>
    </location>
    <ligand>
        <name>Fe cation</name>
        <dbReference type="ChEBI" id="CHEBI:24875"/>
    </ligand>
</feature>
<organism evidence="10 11">
    <name type="scientific">Candidatus Iainarchaeum sp</name>
    <dbReference type="NCBI Taxonomy" id="3101447"/>
    <lineage>
        <taxon>Archaea</taxon>
        <taxon>Candidatus Iainarchaeota</taxon>
        <taxon>Candidatus Iainarchaeia</taxon>
        <taxon>Candidatus Iainarchaeales</taxon>
        <taxon>Candidatus Iainarchaeaceae</taxon>
        <taxon>Candidatus Iainarchaeum</taxon>
    </lineage>
</organism>
<dbReference type="PRINTS" id="PR00789">
    <property type="entry name" value="OSIALOPTASE"/>
</dbReference>
<evidence type="ECO:0000256" key="2">
    <source>
        <dbReference type="ARBA" id="ARBA00022679"/>
    </source>
</evidence>
<dbReference type="Proteomes" id="UP000226592">
    <property type="component" value="Unassembled WGS sequence"/>
</dbReference>
<evidence type="ECO:0000256" key="1">
    <source>
        <dbReference type="ARBA" id="ARBA00022490"/>
    </source>
</evidence>
<feature type="binding site" evidence="8">
    <location>
        <position position="164"/>
    </location>
    <ligand>
        <name>substrate</name>
    </ligand>
</feature>
<comment type="cofactor">
    <cofactor evidence="8">
        <name>Fe(2+)</name>
        <dbReference type="ChEBI" id="CHEBI:29033"/>
    </cofactor>
    <text evidence="8">Binds 1 Fe(2+) ion per subunit.</text>
</comment>
<comment type="catalytic activity">
    <reaction evidence="7 8">
        <text>L-threonylcarbamoyladenylate + adenosine(37) in tRNA = N(6)-L-threonylcarbamoyladenosine(37) in tRNA + AMP + H(+)</text>
        <dbReference type="Rhea" id="RHEA:37059"/>
        <dbReference type="Rhea" id="RHEA-COMP:10162"/>
        <dbReference type="Rhea" id="RHEA-COMP:10163"/>
        <dbReference type="ChEBI" id="CHEBI:15378"/>
        <dbReference type="ChEBI" id="CHEBI:73682"/>
        <dbReference type="ChEBI" id="CHEBI:74411"/>
        <dbReference type="ChEBI" id="CHEBI:74418"/>
        <dbReference type="ChEBI" id="CHEBI:456215"/>
        <dbReference type="EC" id="2.3.1.234"/>
    </reaction>
</comment>
<dbReference type="SUPFAM" id="SSF53067">
    <property type="entry name" value="Actin-like ATPase domain"/>
    <property type="match status" value="1"/>
</dbReference>
<dbReference type="EMBL" id="NZBU01000005">
    <property type="protein sequence ID" value="MAG21950.1"/>
    <property type="molecule type" value="Genomic_DNA"/>
</dbReference>
<keyword evidence="1 8" id="KW-0963">Cytoplasm</keyword>
<comment type="caution">
    <text evidence="10">The sequence shown here is derived from an EMBL/GenBank/DDBJ whole genome shotgun (WGS) entry which is preliminary data.</text>
</comment>
<dbReference type="PANTHER" id="PTHR11735:SF14">
    <property type="entry name" value="TRNA N6-ADENOSINE THREONYLCARBAMOYLTRANSFERASE"/>
    <property type="match status" value="1"/>
</dbReference>
<dbReference type="NCBIfam" id="TIGR00329">
    <property type="entry name" value="gcp_kae1"/>
    <property type="match status" value="1"/>
</dbReference>
<evidence type="ECO:0000256" key="4">
    <source>
        <dbReference type="ARBA" id="ARBA00022723"/>
    </source>
</evidence>
<evidence type="ECO:0000256" key="6">
    <source>
        <dbReference type="ARBA" id="ARBA00023315"/>
    </source>
</evidence>
<dbReference type="InterPro" id="IPR017861">
    <property type="entry name" value="KAE1/TsaD"/>
</dbReference>
<feature type="binding site" evidence="8">
    <location>
        <position position="181"/>
    </location>
    <ligand>
        <name>substrate</name>
    </ligand>
</feature>